<dbReference type="InterPro" id="IPR011333">
    <property type="entry name" value="SKP1/BTB/POZ_sf"/>
</dbReference>
<evidence type="ECO:0000256" key="1">
    <source>
        <dbReference type="SAM" id="MobiDB-lite"/>
    </source>
</evidence>
<name>A0A9N9FK94_9GLOM</name>
<dbReference type="OrthoDB" id="2414723at2759"/>
<dbReference type="Gene3D" id="3.30.710.10">
    <property type="entry name" value="Potassium Channel Kv1.1, Chain A"/>
    <property type="match status" value="1"/>
</dbReference>
<feature type="non-terminal residue" evidence="3">
    <location>
        <position position="230"/>
    </location>
</feature>
<feature type="domain" description="Potassium channel tetramerisation-type BTB" evidence="2">
    <location>
        <begin position="12"/>
        <end position="82"/>
    </location>
</feature>
<keyword evidence="4" id="KW-1185">Reference proteome</keyword>
<sequence>MNRQEPQSDESVTLTVGGIRYNTTTRILVRYPDTLLGRMYKDDILKKFTGTNNYTFGRDGRVFHYILEFYKTGNISWPDEESPTDTTSNYTSTTSITNNSDDNYISNNNNNNKITRQQIEKEMLFFDIPGAPALTEEEKLNHFASMLIEIGLKMKWFIIEYQKRIADVDVIFFDGKSDESHLAYGRARAYQFQVDGFTLLTGYQKEIQDCMNKIAPKLGVDLDIEKHRAT</sequence>
<dbReference type="AlphaFoldDB" id="A0A9N9FK94"/>
<dbReference type="Proteomes" id="UP000789508">
    <property type="component" value="Unassembled WGS sequence"/>
</dbReference>
<dbReference type="PANTHER" id="PTHR14499">
    <property type="entry name" value="POTASSIUM CHANNEL TETRAMERIZATION DOMAIN-CONTAINING"/>
    <property type="match status" value="1"/>
</dbReference>
<feature type="compositionally biased region" description="Low complexity" evidence="1">
    <location>
        <begin position="84"/>
        <end position="110"/>
    </location>
</feature>
<evidence type="ECO:0000259" key="2">
    <source>
        <dbReference type="Pfam" id="PF02214"/>
    </source>
</evidence>
<proteinExistence type="predicted"/>
<dbReference type="GO" id="GO:0051260">
    <property type="term" value="P:protein homooligomerization"/>
    <property type="evidence" value="ECO:0007669"/>
    <property type="project" value="InterPro"/>
</dbReference>
<accession>A0A9N9FK94</accession>
<dbReference type="InterPro" id="IPR003131">
    <property type="entry name" value="T1-type_BTB"/>
</dbReference>
<feature type="region of interest" description="Disordered" evidence="1">
    <location>
        <begin position="78"/>
        <end position="110"/>
    </location>
</feature>
<evidence type="ECO:0000313" key="3">
    <source>
        <dbReference type="EMBL" id="CAG8540099.1"/>
    </source>
</evidence>
<evidence type="ECO:0000313" key="4">
    <source>
        <dbReference type="Proteomes" id="UP000789508"/>
    </source>
</evidence>
<dbReference type="PANTHER" id="PTHR14499:SF136">
    <property type="entry name" value="GH08630P"/>
    <property type="match status" value="1"/>
</dbReference>
<dbReference type="EMBL" id="CAJVPS010001491">
    <property type="protein sequence ID" value="CAG8540099.1"/>
    <property type="molecule type" value="Genomic_DNA"/>
</dbReference>
<organism evidence="3 4">
    <name type="scientific">Ambispora leptoticha</name>
    <dbReference type="NCBI Taxonomy" id="144679"/>
    <lineage>
        <taxon>Eukaryota</taxon>
        <taxon>Fungi</taxon>
        <taxon>Fungi incertae sedis</taxon>
        <taxon>Mucoromycota</taxon>
        <taxon>Glomeromycotina</taxon>
        <taxon>Glomeromycetes</taxon>
        <taxon>Archaeosporales</taxon>
        <taxon>Ambisporaceae</taxon>
        <taxon>Ambispora</taxon>
    </lineage>
</organism>
<protein>
    <submittedName>
        <fullName evidence="3">4244_t:CDS:1</fullName>
    </submittedName>
</protein>
<gene>
    <name evidence="3" type="ORF">ALEPTO_LOCUS5366</name>
</gene>
<dbReference type="SUPFAM" id="SSF54695">
    <property type="entry name" value="POZ domain"/>
    <property type="match status" value="1"/>
</dbReference>
<dbReference type="Pfam" id="PF02214">
    <property type="entry name" value="BTB_2"/>
    <property type="match status" value="1"/>
</dbReference>
<reference evidence="3" key="1">
    <citation type="submission" date="2021-06" db="EMBL/GenBank/DDBJ databases">
        <authorList>
            <person name="Kallberg Y."/>
            <person name="Tangrot J."/>
            <person name="Rosling A."/>
        </authorList>
    </citation>
    <scope>NUCLEOTIDE SEQUENCE</scope>
    <source>
        <strain evidence="3">FL130A</strain>
    </source>
</reference>
<comment type="caution">
    <text evidence="3">The sequence shown here is derived from an EMBL/GenBank/DDBJ whole genome shotgun (WGS) entry which is preliminary data.</text>
</comment>